<dbReference type="FunFam" id="3.20.20.100:FF:000002">
    <property type="entry name" value="2,5-diketo-D-gluconic acid reductase A"/>
    <property type="match status" value="1"/>
</dbReference>
<dbReference type="PANTHER" id="PTHR43827:SF3">
    <property type="entry name" value="NADP-DEPENDENT OXIDOREDUCTASE DOMAIN-CONTAINING PROTEIN"/>
    <property type="match status" value="1"/>
</dbReference>
<dbReference type="PROSITE" id="PS00062">
    <property type="entry name" value="ALDOKETO_REDUCTASE_2"/>
    <property type="match status" value="1"/>
</dbReference>
<name>A0A1E5XKQ1_9HYPH</name>
<dbReference type="AlphaFoldDB" id="A0A1E5XKQ1"/>
<evidence type="ECO:0000256" key="7">
    <source>
        <dbReference type="PIRSR" id="PIRSR000097-3"/>
    </source>
</evidence>
<dbReference type="RefSeq" id="WP_069911542.1">
    <property type="nucleotide sequence ID" value="NZ_LAJE02000317.1"/>
</dbReference>
<feature type="site" description="Lowers pKa of active site Tyr" evidence="7">
    <location>
        <position position="76"/>
    </location>
</feature>
<dbReference type="InterPro" id="IPR023210">
    <property type="entry name" value="NADP_OxRdtase_dom"/>
</dbReference>
<dbReference type="PROSITE" id="PS00063">
    <property type="entry name" value="ALDOKETO_REDUCTASE_3"/>
    <property type="match status" value="1"/>
</dbReference>
<keyword evidence="10" id="KW-1185">Reference proteome</keyword>
<dbReference type="CDD" id="cd19132">
    <property type="entry name" value="AKR_AKR5D1_E1"/>
    <property type="match status" value="1"/>
</dbReference>
<dbReference type="InterPro" id="IPR018170">
    <property type="entry name" value="Aldo/ket_reductase_CS"/>
</dbReference>
<dbReference type="InterPro" id="IPR020471">
    <property type="entry name" value="AKR"/>
</dbReference>
<dbReference type="Gene3D" id="3.20.20.100">
    <property type="entry name" value="NADP-dependent oxidoreductase domain"/>
    <property type="match status" value="1"/>
</dbReference>
<feature type="binding site" evidence="6">
    <location>
        <position position="109"/>
    </location>
    <ligand>
        <name>substrate</name>
    </ligand>
</feature>
<evidence type="ECO:0000256" key="2">
    <source>
        <dbReference type="ARBA" id="ARBA00022857"/>
    </source>
</evidence>
<dbReference type="SUPFAM" id="SSF51430">
    <property type="entry name" value="NAD(P)-linked oxidoreductase"/>
    <property type="match status" value="1"/>
</dbReference>
<dbReference type="Pfam" id="PF00248">
    <property type="entry name" value="Aldo_ket_red"/>
    <property type="match status" value="1"/>
</dbReference>
<evidence type="ECO:0000256" key="5">
    <source>
        <dbReference type="PIRSR" id="PIRSR000097-1"/>
    </source>
</evidence>
<proteinExistence type="inferred from homology"/>
<sequence>MSLLPDHKLNDGTTLPAVGLGTYALRGIPGAEGMAEALREGYRLLDSAVNYENEGAVGKAVRMSGVPREEIRVTSKLPGRHHKKPNVTWAIEESLLRSGLDYLDLYLIHWPNPSQQLFVEAWEGMIEARERGLVRSIGVSNFLPEHLDQLIEKTGVAPSVNQIELHPYFNQPEQRAADKARGILTEAWTPIGKGTGLLAEPPVVAAANKHGRSPAQVVLRWHVQLGVLPIPKSATPSRRRENLDLSGFELDDADMAGIN</sequence>
<comment type="catalytic activity">
    <reaction evidence="4">
        <text>hydroxyacetone + NADP(+) = methylglyoxal + NADPH + H(+)</text>
        <dbReference type="Rhea" id="RHEA:27986"/>
        <dbReference type="ChEBI" id="CHEBI:15378"/>
        <dbReference type="ChEBI" id="CHEBI:17158"/>
        <dbReference type="ChEBI" id="CHEBI:27957"/>
        <dbReference type="ChEBI" id="CHEBI:57783"/>
        <dbReference type="ChEBI" id="CHEBI:58349"/>
    </reaction>
</comment>
<comment type="caution">
    <text evidence="9">The sequence shown here is derived from an EMBL/GenBank/DDBJ whole genome shotgun (WGS) entry which is preliminary data.</text>
</comment>
<evidence type="ECO:0000313" key="9">
    <source>
        <dbReference type="EMBL" id="OEO29178.1"/>
    </source>
</evidence>
<keyword evidence="3" id="KW-0560">Oxidoreductase</keyword>
<accession>A0A1E5XKQ1</accession>
<evidence type="ECO:0000256" key="4">
    <source>
        <dbReference type="ARBA" id="ARBA00049445"/>
    </source>
</evidence>
<keyword evidence="2" id="KW-0521">NADP</keyword>
<dbReference type="PIRSF" id="PIRSF000097">
    <property type="entry name" value="AKR"/>
    <property type="match status" value="1"/>
</dbReference>
<comment type="similarity">
    <text evidence="1">Belongs to the aldo/keto reductase family.</text>
</comment>
<evidence type="ECO:0000259" key="8">
    <source>
        <dbReference type="Pfam" id="PF00248"/>
    </source>
</evidence>
<evidence type="ECO:0000256" key="1">
    <source>
        <dbReference type="ARBA" id="ARBA00007905"/>
    </source>
</evidence>
<dbReference type="PRINTS" id="PR00069">
    <property type="entry name" value="ALDKETRDTASE"/>
</dbReference>
<dbReference type="GO" id="GO:0016616">
    <property type="term" value="F:oxidoreductase activity, acting on the CH-OH group of donors, NAD or NADP as acceptor"/>
    <property type="evidence" value="ECO:0007669"/>
    <property type="project" value="UniProtKB-ARBA"/>
</dbReference>
<organism evidence="9 10">
    <name type="scientific">Devosia insulae DS-56</name>
    <dbReference type="NCBI Taxonomy" id="1116389"/>
    <lineage>
        <taxon>Bacteria</taxon>
        <taxon>Pseudomonadati</taxon>
        <taxon>Pseudomonadota</taxon>
        <taxon>Alphaproteobacteria</taxon>
        <taxon>Hyphomicrobiales</taxon>
        <taxon>Devosiaceae</taxon>
        <taxon>Devosia</taxon>
    </lineage>
</organism>
<evidence type="ECO:0000256" key="3">
    <source>
        <dbReference type="ARBA" id="ARBA00023002"/>
    </source>
</evidence>
<feature type="non-terminal residue" evidence="9">
    <location>
        <position position="259"/>
    </location>
</feature>
<dbReference type="PANTHER" id="PTHR43827">
    <property type="entry name" value="2,5-DIKETO-D-GLUCONIC ACID REDUCTASE"/>
    <property type="match status" value="1"/>
</dbReference>
<reference evidence="9 10" key="1">
    <citation type="journal article" date="2015" name="Genome Announc.">
        <title>Genome Assemblies of Three Soil-Associated Devosia species: D. insulae, D. limi, and D. soli.</title>
        <authorList>
            <person name="Hassan Y.I."/>
            <person name="Lepp D."/>
            <person name="Zhou T."/>
        </authorList>
    </citation>
    <scope>NUCLEOTIDE SEQUENCE [LARGE SCALE GENOMIC DNA]</scope>
    <source>
        <strain evidence="9 10">DS-56</strain>
    </source>
</reference>
<feature type="domain" description="NADP-dependent oxidoreductase" evidence="8">
    <location>
        <begin position="34"/>
        <end position="258"/>
    </location>
</feature>
<feature type="active site" description="Proton donor" evidence="5">
    <location>
        <position position="51"/>
    </location>
</feature>
<dbReference type="InterPro" id="IPR036812">
    <property type="entry name" value="NAD(P)_OxRdtase_dom_sf"/>
</dbReference>
<evidence type="ECO:0000256" key="6">
    <source>
        <dbReference type="PIRSR" id="PIRSR000097-2"/>
    </source>
</evidence>
<dbReference type="OrthoDB" id="9804790at2"/>
<dbReference type="EMBL" id="LAJE02000317">
    <property type="protein sequence ID" value="OEO29178.1"/>
    <property type="molecule type" value="Genomic_DNA"/>
</dbReference>
<evidence type="ECO:0000313" key="10">
    <source>
        <dbReference type="Proteomes" id="UP000095463"/>
    </source>
</evidence>
<gene>
    <name evidence="9" type="ORF">VW23_026785</name>
</gene>
<dbReference type="Proteomes" id="UP000095463">
    <property type="component" value="Unassembled WGS sequence"/>
</dbReference>
<dbReference type="PROSITE" id="PS00798">
    <property type="entry name" value="ALDOKETO_REDUCTASE_1"/>
    <property type="match status" value="1"/>
</dbReference>
<protein>
    <submittedName>
        <fullName evidence="9">2,5-diketo-D-gluconic acid reductase</fullName>
    </submittedName>
</protein>